<keyword evidence="1" id="KW-0863">Zinc-finger</keyword>
<organism evidence="4 5">
    <name type="scientific">Rhizoctonia solani</name>
    <dbReference type="NCBI Taxonomy" id="456999"/>
    <lineage>
        <taxon>Eukaryota</taxon>
        <taxon>Fungi</taxon>
        <taxon>Dikarya</taxon>
        <taxon>Basidiomycota</taxon>
        <taxon>Agaricomycotina</taxon>
        <taxon>Agaricomycetes</taxon>
        <taxon>Cantharellales</taxon>
        <taxon>Ceratobasidiaceae</taxon>
        <taxon>Rhizoctonia</taxon>
    </lineage>
</organism>
<dbReference type="GeneID" id="67027711"/>
<feature type="compositionally biased region" description="Polar residues" evidence="2">
    <location>
        <begin position="9"/>
        <end position="26"/>
    </location>
</feature>
<dbReference type="PROSITE" id="PS50158">
    <property type="entry name" value="ZF_CCHC"/>
    <property type="match status" value="1"/>
</dbReference>
<gene>
    <name evidence="4" type="ORF">RhiXN_05432</name>
</gene>
<evidence type="ECO:0000259" key="3">
    <source>
        <dbReference type="PROSITE" id="PS50158"/>
    </source>
</evidence>
<dbReference type="KEGG" id="rsx:RhiXN_05432"/>
<name>A0A8H8NRS7_9AGAM</name>
<evidence type="ECO:0000313" key="5">
    <source>
        <dbReference type="Proteomes" id="UP000650533"/>
    </source>
</evidence>
<sequence>MSPGDAVNNAKTENPENTTQPQSAFKSMATSESNTLYLSKKTFNIPLLKDNGSNYTAWKFCQTTVLCLHGLLTIANGTEKKPKPLTGADALIASKVAEHQKLIDRWDKRNNKAFAQIAMNMDDGAMAEVIKTLGAHEAWKRVIKQWEGKGMQSLSFLFQQLMSTKIKEEEDLTTAFNNIRLLTSKMKTLGEPISNLMLAQVLMNALPPSYAIISSVVSTLNQGSTITSDMVIKAAYAKEKRRKAGVGLNAMFTQASKSNLQSKSQSNAKGKGKDKGPPCKNCAKTGHTKKECWGKGGNAEGTGPHQKQCAAKEAKEKASNAAPKSKSAKVALTNNGNKSKPTLYALPATNNCSCASSWLLDSGASQHMTPNCHWFATYQSLSMPINIQVGNGNRIPAIGVGRVLVTLKNCQGLETKAYIKSVLHVPNLSASLLLVKELVNGGTNVMFKHGGAILVLNKGQGREVGYALKNAKITTHIAHVKPDDWNKKDNSKALGFAYSAGTVAQADLSTWHCCLGHLNYEYVLDMVQKGAADGMDIIGSRIPPKSPCPPCVKGKQTQNPFPTLTNHASKHLELLHSDLHGPVAIKAIGGY</sequence>
<dbReference type="InterPro" id="IPR025724">
    <property type="entry name" value="GAG-pre-integrase_dom"/>
</dbReference>
<dbReference type="Pfam" id="PF14223">
    <property type="entry name" value="Retrotran_gag_2"/>
    <property type="match status" value="1"/>
</dbReference>
<evidence type="ECO:0000313" key="4">
    <source>
        <dbReference type="EMBL" id="QRW17430.1"/>
    </source>
</evidence>
<proteinExistence type="predicted"/>
<dbReference type="AlphaFoldDB" id="A0A8H8NRS7"/>
<dbReference type="Pfam" id="PF22936">
    <property type="entry name" value="Pol_BBD"/>
    <property type="match status" value="1"/>
</dbReference>
<feature type="domain" description="CCHC-type" evidence="3">
    <location>
        <begin position="279"/>
        <end position="292"/>
    </location>
</feature>
<dbReference type="InterPro" id="IPR054722">
    <property type="entry name" value="PolX-like_BBD"/>
</dbReference>
<dbReference type="InterPro" id="IPR001878">
    <property type="entry name" value="Znf_CCHC"/>
</dbReference>
<feature type="compositionally biased region" description="Low complexity" evidence="2">
    <location>
        <begin position="319"/>
        <end position="331"/>
    </location>
</feature>
<evidence type="ECO:0000256" key="1">
    <source>
        <dbReference type="PROSITE-ProRule" id="PRU00047"/>
    </source>
</evidence>
<keyword evidence="1" id="KW-0862">Zinc</keyword>
<feature type="compositionally biased region" description="Low complexity" evidence="2">
    <location>
        <begin position="257"/>
        <end position="269"/>
    </location>
</feature>
<dbReference type="RefSeq" id="XP_043177667.1">
    <property type="nucleotide sequence ID" value="XM_043325248.1"/>
</dbReference>
<feature type="region of interest" description="Disordered" evidence="2">
    <location>
        <begin position="257"/>
        <end position="281"/>
    </location>
</feature>
<feature type="region of interest" description="Disordered" evidence="2">
    <location>
        <begin position="297"/>
        <end position="334"/>
    </location>
</feature>
<protein>
    <submittedName>
        <fullName evidence="4">Copia-like polyprotein/retrotransposon</fullName>
    </submittedName>
</protein>
<dbReference type="PANTHER" id="PTHR47481:SF30">
    <property type="entry name" value="CCHC-TYPE DOMAIN-CONTAINING PROTEIN"/>
    <property type="match status" value="1"/>
</dbReference>
<evidence type="ECO:0000256" key="2">
    <source>
        <dbReference type="SAM" id="MobiDB-lite"/>
    </source>
</evidence>
<dbReference type="Pfam" id="PF13976">
    <property type="entry name" value="gag_pre-integrs"/>
    <property type="match status" value="1"/>
</dbReference>
<dbReference type="GO" id="GO:0008270">
    <property type="term" value="F:zinc ion binding"/>
    <property type="evidence" value="ECO:0007669"/>
    <property type="project" value="UniProtKB-KW"/>
</dbReference>
<keyword evidence="1" id="KW-0479">Metal-binding</keyword>
<dbReference type="GO" id="GO:0003676">
    <property type="term" value="F:nucleic acid binding"/>
    <property type="evidence" value="ECO:0007669"/>
    <property type="project" value="InterPro"/>
</dbReference>
<reference evidence="4" key="1">
    <citation type="submission" date="2020-05" db="EMBL/GenBank/DDBJ databases">
        <title>Evolutionary and genomic comparisons of hybrid uninucleate and nonhybrid Rhizoctonia fungi.</title>
        <authorList>
            <person name="Li C."/>
            <person name="Chen X."/>
        </authorList>
    </citation>
    <scope>NUCLEOTIDE SEQUENCE</scope>
    <source>
        <strain evidence="4">AG-1 IA</strain>
    </source>
</reference>
<accession>A0A8H8NRS7</accession>
<feature type="region of interest" description="Disordered" evidence="2">
    <location>
        <begin position="1"/>
        <end position="26"/>
    </location>
</feature>
<dbReference type="Proteomes" id="UP000650533">
    <property type="component" value="Chromosome 2"/>
</dbReference>
<dbReference type="PANTHER" id="PTHR47481">
    <property type="match status" value="1"/>
</dbReference>
<dbReference type="EMBL" id="CP059659">
    <property type="protein sequence ID" value="QRW17430.1"/>
    <property type="molecule type" value="Genomic_DNA"/>
</dbReference>